<dbReference type="Proteomes" id="UP000321234">
    <property type="component" value="Unassembled WGS sequence"/>
</dbReference>
<evidence type="ECO:0000313" key="2">
    <source>
        <dbReference type="Proteomes" id="UP000321234"/>
    </source>
</evidence>
<proteinExistence type="predicted"/>
<gene>
    <name evidence="1" type="ORF">FMM08_14355</name>
</gene>
<accession>A0A5C8ZE90</accession>
<evidence type="ECO:0000313" key="1">
    <source>
        <dbReference type="EMBL" id="TXR55491.1"/>
    </source>
</evidence>
<organism evidence="1 2">
    <name type="scientific">Quadrisphaera setariae</name>
    <dbReference type="NCBI Taxonomy" id="2593304"/>
    <lineage>
        <taxon>Bacteria</taxon>
        <taxon>Bacillati</taxon>
        <taxon>Actinomycetota</taxon>
        <taxon>Actinomycetes</taxon>
        <taxon>Kineosporiales</taxon>
        <taxon>Kineosporiaceae</taxon>
        <taxon>Quadrisphaera</taxon>
    </lineage>
</organism>
<protein>
    <submittedName>
        <fullName evidence="1">Uncharacterized protein</fullName>
    </submittedName>
</protein>
<comment type="caution">
    <text evidence="1">The sequence shown here is derived from an EMBL/GenBank/DDBJ whole genome shotgun (WGS) entry which is preliminary data.</text>
</comment>
<name>A0A5C8ZE90_9ACTN</name>
<dbReference type="AlphaFoldDB" id="A0A5C8ZE90"/>
<sequence length="131" mass="14629">MSVASSSARPSLAPEVCDFRLHQGEWLVRPGKKRTRVTPHRWDRLPLLRAALIAAARERRTLTYAEASQAADRIALPQGMGEVLDLIGEDCRRRGEPDLAALVVEKATREVGHGFSEDAVRIREACYSHWA</sequence>
<dbReference type="RefSeq" id="WP_147927067.1">
    <property type="nucleotide sequence ID" value="NZ_VKAC01000008.1"/>
</dbReference>
<reference evidence="1 2" key="1">
    <citation type="submission" date="2019-07" db="EMBL/GenBank/DDBJ databases">
        <title>Quadrisphaera sp. strain DD2A genome sequencing and assembly.</title>
        <authorList>
            <person name="Kim I."/>
        </authorList>
    </citation>
    <scope>NUCLEOTIDE SEQUENCE [LARGE SCALE GENOMIC DNA]</scope>
    <source>
        <strain evidence="1 2">DD2A</strain>
    </source>
</reference>
<keyword evidence="2" id="KW-1185">Reference proteome</keyword>
<dbReference type="OrthoDB" id="5197750at2"/>
<dbReference type="EMBL" id="VKAC01000008">
    <property type="protein sequence ID" value="TXR55491.1"/>
    <property type="molecule type" value="Genomic_DNA"/>
</dbReference>